<dbReference type="GO" id="GO:0016832">
    <property type="term" value="F:aldehyde-lyase activity"/>
    <property type="evidence" value="ECO:0007669"/>
    <property type="project" value="InterPro"/>
</dbReference>
<dbReference type="Proteomes" id="UP000284662">
    <property type="component" value="Unassembled WGS sequence"/>
</dbReference>
<reference evidence="3 4" key="1">
    <citation type="submission" date="2018-08" db="EMBL/GenBank/DDBJ databases">
        <title>A genome reference for cultivated species of the human gut microbiota.</title>
        <authorList>
            <person name="Zou Y."/>
            <person name="Xue W."/>
            <person name="Luo G."/>
        </authorList>
    </citation>
    <scope>NUCLEOTIDE SEQUENCE [LARGE SCALE GENOMIC DNA]</scope>
    <source>
        <strain evidence="3 4">AF29-2</strain>
    </source>
</reference>
<comment type="caution">
    <text evidence="3">The sequence shown here is derived from an EMBL/GenBank/DDBJ whole genome shotgun (WGS) entry which is preliminary data.</text>
</comment>
<dbReference type="SUPFAM" id="SSF51569">
    <property type="entry name" value="Aldolase"/>
    <property type="match status" value="1"/>
</dbReference>
<dbReference type="EMBL" id="QRST01000003">
    <property type="protein sequence ID" value="RGQ07558.1"/>
    <property type="molecule type" value="Genomic_DNA"/>
</dbReference>
<dbReference type="GO" id="GO:0008270">
    <property type="term" value="F:zinc ion binding"/>
    <property type="evidence" value="ECO:0007669"/>
    <property type="project" value="InterPro"/>
</dbReference>
<keyword evidence="2" id="KW-0862">Zinc</keyword>
<evidence type="ECO:0000256" key="2">
    <source>
        <dbReference type="PIRSR" id="PIRSR001359-3"/>
    </source>
</evidence>
<dbReference type="InterPro" id="IPR000771">
    <property type="entry name" value="FBA_II"/>
</dbReference>
<dbReference type="InterPro" id="IPR013785">
    <property type="entry name" value="Aldolase_TIM"/>
</dbReference>
<sequence>MYVSMKNMLEKAKNENYAVMAINCFNLETARSVITAAEKENAPIIINLFQDHLLYHCDSELITPIVKTLANRSKINVALNFDHGQEVIDLKKAIDDGFSSVMCDASRFGLEGNIAQTKEIVNYAHPKGVSVEGEIGCIGAVEGEQYTSDSMYTDPDEALKFVTQTGIDALAISIGSSHGTYPDGMVPDFDFDRLKKIKSMINIPLVLHGGSGSGEKNILNCVKYGINKINVGCDFMTANINSIKSSLKKNPDITFFDIIENCEKESIELVRYYIQLSGSSNKNL</sequence>
<dbReference type="Gene3D" id="3.20.20.70">
    <property type="entry name" value="Aldolase class I"/>
    <property type="match status" value="1"/>
</dbReference>
<comment type="cofactor">
    <cofactor evidence="2">
        <name>Zn(2+)</name>
        <dbReference type="ChEBI" id="CHEBI:29105"/>
    </cofactor>
    <text evidence="2">Binds 2 Zn(2+) ions per subunit. One is catalytic and the other provides a structural contribution.</text>
</comment>
<evidence type="ECO:0000313" key="3">
    <source>
        <dbReference type="EMBL" id="RGQ07558.1"/>
    </source>
</evidence>
<dbReference type="PANTHER" id="PTHR30304">
    <property type="entry name" value="D-TAGATOSE-1,6-BISPHOSPHATE ALDOLASE"/>
    <property type="match status" value="1"/>
</dbReference>
<gene>
    <name evidence="3" type="ORF">DWZ11_03160</name>
</gene>
<dbReference type="GO" id="GO:0005975">
    <property type="term" value="P:carbohydrate metabolic process"/>
    <property type="evidence" value="ECO:0007669"/>
    <property type="project" value="InterPro"/>
</dbReference>
<feature type="binding site" evidence="2">
    <location>
        <position position="83"/>
    </location>
    <ligand>
        <name>Zn(2+)</name>
        <dbReference type="ChEBI" id="CHEBI:29105"/>
        <label>1</label>
        <note>catalytic</note>
    </ligand>
</feature>
<feature type="binding site" evidence="2">
    <location>
        <position position="178"/>
    </location>
    <ligand>
        <name>Zn(2+)</name>
        <dbReference type="ChEBI" id="CHEBI:29105"/>
        <label>1</label>
        <note>catalytic</note>
    </ligand>
</feature>
<dbReference type="PROSITE" id="PS00806">
    <property type="entry name" value="ALDOLASE_CLASS_II_2"/>
    <property type="match status" value="1"/>
</dbReference>
<proteinExistence type="predicted"/>
<evidence type="ECO:0000256" key="1">
    <source>
        <dbReference type="PIRSR" id="PIRSR001359-1"/>
    </source>
</evidence>
<name>A0A411ZXL7_9FIRM</name>
<dbReference type="RefSeq" id="WP_117976234.1">
    <property type="nucleotide sequence ID" value="NZ_QRST01000003.1"/>
</dbReference>
<dbReference type="PIRSF" id="PIRSF001359">
    <property type="entry name" value="F_bP_aldolase_II"/>
    <property type="match status" value="1"/>
</dbReference>
<evidence type="ECO:0000313" key="4">
    <source>
        <dbReference type="Proteomes" id="UP000284662"/>
    </source>
</evidence>
<feature type="active site" description="Proton donor" evidence="1">
    <location>
        <position position="82"/>
    </location>
</feature>
<feature type="binding site" evidence="2">
    <location>
        <position position="134"/>
    </location>
    <ligand>
        <name>Zn(2+)</name>
        <dbReference type="ChEBI" id="CHEBI:29105"/>
        <label>2</label>
    </ligand>
</feature>
<dbReference type="Pfam" id="PF01116">
    <property type="entry name" value="F_bP_aldolase"/>
    <property type="match status" value="1"/>
</dbReference>
<organism evidence="3 4">
    <name type="scientific">Megamonas rupellensis</name>
    <dbReference type="NCBI Taxonomy" id="491921"/>
    <lineage>
        <taxon>Bacteria</taxon>
        <taxon>Bacillati</taxon>
        <taxon>Bacillota</taxon>
        <taxon>Negativicutes</taxon>
        <taxon>Selenomonadales</taxon>
        <taxon>Selenomonadaceae</taxon>
        <taxon>Megamonas</taxon>
    </lineage>
</organism>
<accession>A0A411ZXL7</accession>
<dbReference type="NCBIfam" id="TIGR00167">
    <property type="entry name" value="cbbA"/>
    <property type="match status" value="1"/>
</dbReference>
<feature type="binding site" evidence="2">
    <location>
        <position position="208"/>
    </location>
    <ligand>
        <name>Zn(2+)</name>
        <dbReference type="ChEBI" id="CHEBI:29105"/>
        <label>1</label>
        <note>catalytic</note>
    </ligand>
</feature>
<dbReference type="InterPro" id="IPR050246">
    <property type="entry name" value="Class_II_FBP_aldolase"/>
</dbReference>
<dbReference type="PANTHER" id="PTHR30304:SF0">
    <property type="entry name" value="D-TAGATOSE-1,6-BISPHOSPHATE ALDOLASE SUBUNIT GATY-RELATED"/>
    <property type="match status" value="1"/>
</dbReference>
<dbReference type="CDD" id="cd00947">
    <property type="entry name" value="TBP_aldolase_IIB"/>
    <property type="match status" value="1"/>
</dbReference>
<protein>
    <submittedName>
        <fullName evidence="3">Class II fructose-bisphosphate aldolase</fullName>
    </submittedName>
</protein>
<feature type="binding site" evidence="2">
    <location>
        <position position="104"/>
    </location>
    <ligand>
        <name>Zn(2+)</name>
        <dbReference type="ChEBI" id="CHEBI:29105"/>
        <label>2</label>
    </ligand>
</feature>
<keyword evidence="2" id="KW-0479">Metal-binding</keyword>
<dbReference type="AlphaFoldDB" id="A0A411ZXL7"/>